<dbReference type="Pfam" id="PF16661">
    <property type="entry name" value="Lactamase_B_6"/>
    <property type="match status" value="1"/>
</dbReference>
<dbReference type="PANTHER" id="PTHR45922">
    <property type="entry name" value="CLEAVAGE AND POLYADENYLATION SPECIFICITY FACTOR SUBUNIT 2"/>
    <property type="match status" value="1"/>
</dbReference>
<dbReference type="InterPro" id="IPR025069">
    <property type="entry name" value="Cpsf2_C"/>
</dbReference>
<sequence>MFNFTPLFGALSDSNATQSLLELDGGVKILVDVGWDEDFDAGKLKELERHVSTLSVILLTHATPAHLGAFAHCCKNFPLFTRIPIYATTPVISLGRTLLQDLYASASLAASTIPTSALTESGYGYSGHEGQDPHILLQPPTADEIASYFSLINPLKYSQPHEPIPSPFSPPLNGLTITAYGAGHTLGGTIWHIQHGLETIVYAVDWNQARENILSGAAWLGGPGASGTDIIEQLRRPTALVCSSRGADPTIAGIGRNRRDELLVNSIRETIANGGTVLIPSDSSARILELAYLLEHTWRSEVGGLHAATYKNAKLYLASKSCGATVRYARSLLEWMDESIIREAENAQQPEKSDSHKGRGPFDFNHVKLVERKSQVNRLLSSEGPRVILASSSSLEWGFSRESLRSLATDDRNLVILTECISTGSGLGKQLWDIWMKKHGSQDSDENAQAAVASTGGMAINYQEVSVEGLSGNQTSLYQQWLAKQHQLQSTLQPDGGTALETSADVVDEPESESSSSSDEDDTEQQGKALNVSAALSHPRHKVGLSDAELGISVLLRRKAVHDYDVRGKKGREKIFPFVARKRRNDDFGDLIRPEEYLRAEERDDVDGEAARNGDSKQEAALGQKRKWGETTNKPATGGRRSSSGLSKRRRMSDQGDGAGGDRDGQEGDEAHEDASESDESDYEPAEATIEGPVKAVFTEQDLKLNLKITYIDFSGIHDKRSLQMLIPMIKPRKLILVGGGERETMTLASDCRRLLGADSEESNVTVFTPAVGTTVNASVDTNAWTVKLTQGLVRKLLWQNVRGLGVVAITGSLEPSENEQTNDDQNRKKIKLAANQGQENLRESPEPVVTGTPALDVVPASMAAATRSVAQPLHVGDLRLADLRRIMQASGHSAEFRGEGTLLIDGAVAVRKTGTGKIELDGGGLFTATPRSRSLDGTFHAVKKKIYEGLAVVASG</sequence>
<dbReference type="GO" id="GO:0003723">
    <property type="term" value="F:RNA binding"/>
    <property type="evidence" value="ECO:0007669"/>
    <property type="project" value="UniProtKB-KW"/>
</dbReference>
<dbReference type="SMART" id="SM01027">
    <property type="entry name" value="Beta-Casp"/>
    <property type="match status" value="1"/>
</dbReference>
<keyword evidence="4" id="KW-0694">RNA-binding</keyword>
<evidence type="ECO:0000256" key="4">
    <source>
        <dbReference type="RuleBase" id="RU365006"/>
    </source>
</evidence>
<dbReference type="InterPro" id="IPR027075">
    <property type="entry name" value="CPSF2"/>
</dbReference>
<keyword evidence="3 4" id="KW-0539">Nucleus</keyword>
<proteinExistence type="inferred from homology"/>
<keyword evidence="2 4" id="KW-0507">mRNA processing</keyword>
<dbReference type="Pfam" id="PF07521">
    <property type="entry name" value="RMMBL"/>
    <property type="match status" value="1"/>
</dbReference>
<comment type="subcellular location">
    <subcellularLocation>
        <location evidence="1 4">Nucleus</location>
    </subcellularLocation>
</comment>
<dbReference type="InterPro" id="IPR036866">
    <property type="entry name" value="RibonucZ/Hydroxyglut_hydro"/>
</dbReference>
<dbReference type="GO" id="GO:0006397">
    <property type="term" value="P:mRNA processing"/>
    <property type="evidence" value="ECO:0007669"/>
    <property type="project" value="UniProtKB-KW"/>
</dbReference>
<evidence type="ECO:0000256" key="5">
    <source>
        <dbReference type="SAM" id="MobiDB-lite"/>
    </source>
</evidence>
<dbReference type="PANTHER" id="PTHR45922:SF1">
    <property type="entry name" value="CLEAVAGE AND POLYADENYLATION SPECIFICITY FACTOR SUBUNIT 2"/>
    <property type="match status" value="1"/>
</dbReference>
<evidence type="ECO:0000313" key="7">
    <source>
        <dbReference type="EMBL" id="KAF2229246.1"/>
    </source>
</evidence>
<gene>
    <name evidence="7" type="ORF">EV356DRAFT_537403</name>
</gene>
<evidence type="ECO:0000256" key="1">
    <source>
        <dbReference type="ARBA" id="ARBA00004123"/>
    </source>
</evidence>
<dbReference type="InterPro" id="IPR011108">
    <property type="entry name" value="RMMBL"/>
</dbReference>
<dbReference type="InterPro" id="IPR022712">
    <property type="entry name" value="Beta_Casp"/>
</dbReference>
<dbReference type="Gene3D" id="3.40.50.10890">
    <property type="match status" value="1"/>
</dbReference>
<evidence type="ECO:0000256" key="3">
    <source>
        <dbReference type="ARBA" id="ARBA00023242"/>
    </source>
</evidence>
<feature type="compositionally biased region" description="Acidic residues" evidence="5">
    <location>
        <begin position="506"/>
        <end position="524"/>
    </location>
</feature>
<name>A0A6A6GTX8_VIRVR</name>
<evidence type="ECO:0000313" key="8">
    <source>
        <dbReference type="Proteomes" id="UP000800092"/>
    </source>
</evidence>
<dbReference type="OrthoDB" id="64353at2759"/>
<evidence type="ECO:0000256" key="2">
    <source>
        <dbReference type="ARBA" id="ARBA00022664"/>
    </source>
</evidence>
<reference evidence="7" key="1">
    <citation type="journal article" date="2020" name="Stud. Mycol.">
        <title>101 Dothideomycetes genomes: a test case for predicting lifestyles and emergence of pathogens.</title>
        <authorList>
            <person name="Haridas S."/>
            <person name="Albert R."/>
            <person name="Binder M."/>
            <person name="Bloem J."/>
            <person name="Labutti K."/>
            <person name="Salamov A."/>
            <person name="Andreopoulos B."/>
            <person name="Baker S."/>
            <person name="Barry K."/>
            <person name="Bills G."/>
            <person name="Bluhm B."/>
            <person name="Cannon C."/>
            <person name="Castanera R."/>
            <person name="Culley D."/>
            <person name="Daum C."/>
            <person name="Ezra D."/>
            <person name="Gonzalez J."/>
            <person name="Henrissat B."/>
            <person name="Kuo A."/>
            <person name="Liang C."/>
            <person name="Lipzen A."/>
            <person name="Lutzoni F."/>
            <person name="Magnuson J."/>
            <person name="Mondo S."/>
            <person name="Nolan M."/>
            <person name="Ohm R."/>
            <person name="Pangilinan J."/>
            <person name="Park H.-J."/>
            <person name="Ramirez L."/>
            <person name="Alfaro M."/>
            <person name="Sun H."/>
            <person name="Tritt A."/>
            <person name="Yoshinaga Y."/>
            <person name="Zwiers L.-H."/>
            <person name="Turgeon B."/>
            <person name="Goodwin S."/>
            <person name="Spatafora J."/>
            <person name="Crous P."/>
            <person name="Grigoriev I."/>
        </authorList>
    </citation>
    <scope>NUCLEOTIDE SEQUENCE</scope>
    <source>
        <strain evidence="7">Tuck. ex Michener</strain>
    </source>
</reference>
<protein>
    <recommendedName>
        <fullName evidence="4">Cleavage and polyadenylation specificity factor subunit 2</fullName>
    </recommendedName>
    <alternativeName>
        <fullName evidence="4">Cleavage and polyadenylation specificity factor 100 kDa subunit</fullName>
    </alternativeName>
</protein>
<dbReference type="Pfam" id="PF13299">
    <property type="entry name" value="CPSF100_C"/>
    <property type="match status" value="1"/>
</dbReference>
<dbReference type="InterPro" id="IPR035639">
    <property type="entry name" value="CPSF2_MBL"/>
</dbReference>
<organism evidence="7 8">
    <name type="scientific">Viridothelium virens</name>
    <name type="common">Speckled blister lichen</name>
    <name type="synonym">Trypethelium virens</name>
    <dbReference type="NCBI Taxonomy" id="1048519"/>
    <lineage>
        <taxon>Eukaryota</taxon>
        <taxon>Fungi</taxon>
        <taxon>Dikarya</taxon>
        <taxon>Ascomycota</taxon>
        <taxon>Pezizomycotina</taxon>
        <taxon>Dothideomycetes</taxon>
        <taxon>Dothideomycetes incertae sedis</taxon>
        <taxon>Trypetheliales</taxon>
        <taxon>Trypetheliaceae</taxon>
        <taxon>Viridothelium</taxon>
    </lineage>
</organism>
<comment type="similarity">
    <text evidence="4">Belongs to the metallo-beta-lactamase superfamily. RNA-metabolizing metallo-beta-lactamase-like family. CPSF2/YSH1 subfamily.</text>
</comment>
<dbReference type="Proteomes" id="UP000800092">
    <property type="component" value="Unassembled WGS sequence"/>
</dbReference>
<dbReference type="AlphaFoldDB" id="A0A6A6GTX8"/>
<dbReference type="SUPFAM" id="SSF56281">
    <property type="entry name" value="Metallo-hydrolase/oxidoreductase"/>
    <property type="match status" value="1"/>
</dbReference>
<dbReference type="CDD" id="cd16293">
    <property type="entry name" value="CPSF2-like_MBL-fold"/>
    <property type="match status" value="1"/>
</dbReference>
<feature type="compositionally biased region" description="Acidic residues" evidence="5">
    <location>
        <begin position="667"/>
        <end position="685"/>
    </location>
</feature>
<dbReference type="EMBL" id="ML991870">
    <property type="protein sequence ID" value="KAF2229246.1"/>
    <property type="molecule type" value="Genomic_DNA"/>
</dbReference>
<feature type="compositionally biased region" description="Basic and acidic residues" evidence="5">
    <location>
        <begin position="609"/>
        <end position="618"/>
    </location>
</feature>
<feature type="domain" description="Beta-Casp" evidence="6">
    <location>
        <begin position="287"/>
        <end position="431"/>
    </location>
</feature>
<evidence type="ECO:0000259" key="6">
    <source>
        <dbReference type="SMART" id="SM01027"/>
    </source>
</evidence>
<accession>A0A6A6GTX8</accession>
<dbReference type="InterPro" id="IPR001279">
    <property type="entry name" value="Metallo-B-lactamas"/>
</dbReference>
<dbReference type="Gene3D" id="3.60.15.10">
    <property type="entry name" value="Ribonuclease Z/Hydroxyacylglutathione hydrolase-like"/>
    <property type="match status" value="1"/>
</dbReference>
<dbReference type="Pfam" id="PF10996">
    <property type="entry name" value="Beta-Casp"/>
    <property type="match status" value="1"/>
</dbReference>
<keyword evidence="8" id="KW-1185">Reference proteome</keyword>
<feature type="region of interest" description="Disordered" evidence="5">
    <location>
        <begin position="602"/>
        <end position="693"/>
    </location>
</feature>
<dbReference type="GO" id="GO:0005847">
    <property type="term" value="C:mRNA cleavage and polyadenylation specificity factor complex"/>
    <property type="evidence" value="ECO:0007669"/>
    <property type="project" value="InterPro"/>
</dbReference>
<feature type="region of interest" description="Disordered" evidence="5">
    <location>
        <begin position="489"/>
        <end position="527"/>
    </location>
</feature>